<dbReference type="Proteomes" id="UP000545490">
    <property type="component" value="Unassembled WGS sequence"/>
</dbReference>
<proteinExistence type="predicted"/>
<organism evidence="1 2">
    <name type="scientific">Rhizobium fabae</name>
    <dbReference type="NCBI Taxonomy" id="573179"/>
    <lineage>
        <taxon>Bacteria</taxon>
        <taxon>Pseudomonadati</taxon>
        <taxon>Pseudomonadota</taxon>
        <taxon>Alphaproteobacteria</taxon>
        <taxon>Hyphomicrobiales</taxon>
        <taxon>Rhizobiaceae</taxon>
        <taxon>Rhizobium/Agrobacterium group</taxon>
        <taxon>Rhizobium</taxon>
    </lineage>
</organism>
<dbReference type="RefSeq" id="WP_183605142.1">
    <property type="nucleotide sequence ID" value="NZ_JACIDG010000020.1"/>
</dbReference>
<accession>A0A7W6BDM3</accession>
<protein>
    <submittedName>
        <fullName evidence="1">Uncharacterized protein</fullName>
    </submittedName>
</protein>
<dbReference type="InterPro" id="IPR049675">
    <property type="entry name" value="QatB"/>
</dbReference>
<dbReference type="AlphaFoldDB" id="A0A7W6BDM3"/>
<reference evidence="1 2" key="1">
    <citation type="submission" date="2020-08" db="EMBL/GenBank/DDBJ databases">
        <title>Genomic Encyclopedia of Type Strains, Phase IV (KMG-IV): sequencing the most valuable type-strain genomes for metagenomic binning, comparative biology and taxonomic classification.</title>
        <authorList>
            <person name="Goeker M."/>
        </authorList>
    </citation>
    <scope>NUCLEOTIDE SEQUENCE [LARGE SCALE GENOMIC DNA]</scope>
    <source>
        <strain evidence="1 2">DSM 19331</strain>
    </source>
</reference>
<evidence type="ECO:0000313" key="2">
    <source>
        <dbReference type="Proteomes" id="UP000545490"/>
    </source>
</evidence>
<comment type="caution">
    <text evidence="1">The sequence shown here is derived from an EMBL/GenBank/DDBJ whole genome shotgun (WGS) entry which is preliminary data.</text>
</comment>
<dbReference type="EMBL" id="JACIDG010000020">
    <property type="protein sequence ID" value="MBB3918658.1"/>
    <property type="molecule type" value="Genomic_DNA"/>
</dbReference>
<name>A0A7W6BDM3_9HYPH</name>
<sequence length="196" mass="21362">MSRSGGGAGASARASTDRRAAGRLVDLLLRAGAEGSDIRQELRRLDLASLAQRTTAEIFEALIDYICEPGGDLDQAFVRDAYSEALHEVPKDLIDRLERPDSATINFVLERFITNTIMSRLLNAVGNGAITLPETAASAVSLNDSFREWILGRVQDAMEATKGVFREGQVSAQIDRIYETAYGILERAGQEEGDDQ</sequence>
<dbReference type="NCBIfam" id="NF041924">
    <property type="entry name" value="QatB"/>
    <property type="match status" value="1"/>
</dbReference>
<gene>
    <name evidence="1" type="ORF">GGQ65_005998</name>
</gene>
<evidence type="ECO:0000313" key="1">
    <source>
        <dbReference type="EMBL" id="MBB3918658.1"/>
    </source>
</evidence>